<name>A0A8J7GPF4_9ACTN</name>
<dbReference type="InterPro" id="IPR036195">
    <property type="entry name" value="AbfB_ABD_sf"/>
</dbReference>
<feature type="domain" description="Alpha-L-arabinofuranosidase B arabinose-binding" evidence="1">
    <location>
        <begin position="13"/>
        <end position="80"/>
    </location>
</feature>
<dbReference type="Pfam" id="PF05270">
    <property type="entry name" value="AbfB"/>
    <property type="match status" value="1"/>
</dbReference>
<comment type="caution">
    <text evidence="2">The sequence shown here is derived from an EMBL/GenBank/DDBJ whole genome shotgun (WGS) entry which is preliminary data.</text>
</comment>
<dbReference type="Gene3D" id="2.80.10.50">
    <property type="match status" value="1"/>
</dbReference>
<protein>
    <recommendedName>
        <fullName evidence="1">Alpha-L-arabinofuranosidase B arabinose-binding domain-containing protein</fullName>
    </recommendedName>
</protein>
<reference evidence="2" key="1">
    <citation type="submission" date="2020-11" db="EMBL/GenBank/DDBJ databases">
        <title>Sequencing the genomes of 1000 actinobacteria strains.</title>
        <authorList>
            <person name="Klenk H.-P."/>
        </authorList>
    </citation>
    <scope>NUCLEOTIDE SEQUENCE</scope>
    <source>
        <strain evidence="2">DSM 45356</strain>
    </source>
</reference>
<dbReference type="EMBL" id="JADOUF010000001">
    <property type="protein sequence ID" value="MBG6136514.1"/>
    <property type="molecule type" value="Genomic_DNA"/>
</dbReference>
<evidence type="ECO:0000313" key="2">
    <source>
        <dbReference type="EMBL" id="MBG6136514.1"/>
    </source>
</evidence>
<sequence>MDAGVSIRVTTPGYIAHVDYWSGTLLKNDASFKLRPGLAGTCYSFEPVNYPGYYLRHRDGEVWIDPYQGTSLFAYDASWWLETPAWVDR</sequence>
<proteinExistence type="predicted"/>
<dbReference type="SUPFAM" id="SSF110221">
    <property type="entry name" value="AbfB domain"/>
    <property type="match status" value="1"/>
</dbReference>
<evidence type="ECO:0000259" key="1">
    <source>
        <dbReference type="Pfam" id="PF05270"/>
    </source>
</evidence>
<dbReference type="AlphaFoldDB" id="A0A8J7GPF4"/>
<dbReference type="GO" id="GO:0046373">
    <property type="term" value="P:L-arabinose metabolic process"/>
    <property type="evidence" value="ECO:0007669"/>
    <property type="project" value="InterPro"/>
</dbReference>
<dbReference type="Proteomes" id="UP000622552">
    <property type="component" value="Unassembled WGS sequence"/>
</dbReference>
<keyword evidence="3" id="KW-1185">Reference proteome</keyword>
<gene>
    <name evidence="2" type="ORF">IW245_002708</name>
</gene>
<organism evidence="2 3">
    <name type="scientific">Longispora fulva</name>
    <dbReference type="NCBI Taxonomy" id="619741"/>
    <lineage>
        <taxon>Bacteria</taxon>
        <taxon>Bacillati</taxon>
        <taxon>Actinomycetota</taxon>
        <taxon>Actinomycetes</taxon>
        <taxon>Micromonosporales</taxon>
        <taxon>Micromonosporaceae</taxon>
        <taxon>Longispora</taxon>
    </lineage>
</organism>
<dbReference type="InterPro" id="IPR007934">
    <property type="entry name" value="AbfB_ABD"/>
</dbReference>
<accession>A0A8J7GPF4</accession>
<dbReference type="RefSeq" id="WP_197003477.1">
    <property type="nucleotide sequence ID" value="NZ_BONS01000015.1"/>
</dbReference>
<dbReference type="GO" id="GO:0046556">
    <property type="term" value="F:alpha-L-arabinofuranosidase activity"/>
    <property type="evidence" value="ECO:0007669"/>
    <property type="project" value="InterPro"/>
</dbReference>
<evidence type="ECO:0000313" key="3">
    <source>
        <dbReference type="Proteomes" id="UP000622552"/>
    </source>
</evidence>